<accession>A0ABP0KKB4</accession>
<evidence type="ECO:0000313" key="3">
    <source>
        <dbReference type="EMBL" id="CAK9027270.1"/>
    </source>
</evidence>
<name>A0ABP0KKB4_9DINO</name>
<organism evidence="3 4">
    <name type="scientific">Durusdinium trenchii</name>
    <dbReference type="NCBI Taxonomy" id="1381693"/>
    <lineage>
        <taxon>Eukaryota</taxon>
        <taxon>Sar</taxon>
        <taxon>Alveolata</taxon>
        <taxon>Dinophyceae</taxon>
        <taxon>Suessiales</taxon>
        <taxon>Symbiodiniaceae</taxon>
        <taxon>Durusdinium</taxon>
    </lineage>
</organism>
<dbReference type="EMBL" id="CAXAMN010008969">
    <property type="protein sequence ID" value="CAK9027270.1"/>
    <property type="molecule type" value="Genomic_DNA"/>
</dbReference>
<evidence type="ECO:0000313" key="4">
    <source>
        <dbReference type="Proteomes" id="UP001642484"/>
    </source>
</evidence>
<dbReference type="InterPro" id="IPR005645">
    <property type="entry name" value="FSH-like_dom"/>
</dbReference>
<keyword evidence="1" id="KW-0378">Hydrolase</keyword>
<evidence type="ECO:0000256" key="1">
    <source>
        <dbReference type="ARBA" id="ARBA00022801"/>
    </source>
</evidence>
<dbReference type="Gene3D" id="3.40.50.1820">
    <property type="entry name" value="alpha/beta hydrolase"/>
    <property type="match status" value="1"/>
</dbReference>
<dbReference type="Proteomes" id="UP001642484">
    <property type="component" value="Unassembled WGS sequence"/>
</dbReference>
<dbReference type="SUPFAM" id="SSF53474">
    <property type="entry name" value="alpha/beta-Hydrolases"/>
    <property type="match status" value="1"/>
</dbReference>
<reference evidence="3 4" key="1">
    <citation type="submission" date="2024-02" db="EMBL/GenBank/DDBJ databases">
        <authorList>
            <person name="Chen Y."/>
            <person name="Shah S."/>
            <person name="Dougan E. K."/>
            <person name="Thang M."/>
            <person name="Chan C."/>
        </authorList>
    </citation>
    <scope>NUCLEOTIDE SEQUENCE [LARGE SCALE GENOMIC DNA]</scope>
</reference>
<dbReference type="PANTHER" id="PTHR48070">
    <property type="entry name" value="ESTERASE OVCA2"/>
    <property type="match status" value="1"/>
</dbReference>
<protein>
    <recommendedName>
        <fullName evidence="2">Serine hydrolase domain-containing protein</fullName>
    </recommendedName>
</protein>
<keyword evidence="4" id="KW-1185">Reference proteome</keyword>
<dbReference type="PANTHER" id="PTHR48070:SF6">
    <property type="entry name" value="ESTERASE OVCA2"/>
    <property type="match status" value="1"/>
</dbReference>
<evidence type="ECO:0000259" key="2">
    <source>
        <dbReference type="Pfam" id="PF03959"/>
    </source>
</evidence>
<sequence>MPPQLWEVVGGVEQGGILVRQGCELSSPAEAERLSTGALIMADLSQKKEMEERLKYWLVSGTGPPCGWISMRVKGKPLVEARSPSRRLRVLALHGAPGNSNIMNFQTAGLRKMAGEDFEWSFLDGPCAWEPVPNSTQMNLAERTAIEKALAKGKPFVQWYSHPKPTGEEEGQEPAKAMSFENVVYENVEEGIKFLQTALAGLDPDIVLCYSQSGTMLAMYMDVMRKDRLVSTPVPWRLGVFFCGAMIDDPRYQLREPLPLPAVYIHGGDADPWGRHGEKMLPKMYKDWRMFEHSSGHVIPNGVEGSEIFQQVILRMYAECQDLIGPKAGQQQSS</sequence>
<feature type="domain" description="Serine hydrolase" evidence="2">
    <location>
        <begin position="87"/>
        <end position="301"/>
    </location>
</feature>
<dbReference type="InterPro" id="IPR029058">
    <property type="entry name" value="AB_hydrolase_fold"/>
</dbReference>
<gene>
    <name evidence="3" type="ORF">CCMP2556_LOCUS16701</name>
</gene>
<dbReference type="Pfam" id="PF03959">
    <property type="entry name" value="FSH1"/>
    <property type="match status" value="1"/>
</dbReference>
<dbReference type="InterPro" id="IPR050593">
    <property type="entry name" value="LovG"/>
</dbReference>
<comment type="caution">
    <text evidence="3">The sequence shown here is derived from an EMBL/GenBank/DDBJ whole genome shotgun (WGS) entry which is preliminary data.</text>
</comment>
<proteinExistence type="predicted"/>